<accession>A0A934M386</accession>
<evidence type="ECO:0000313" key="1">
    <source>
        <dbReference type="EMBL" id="MBI6871363.1"/>
    </source>
</evidence>
<evidence type="ECO:0000313" key="2">
    <source>
        <dbReference type="Proteomes" id="UP000622687"/>
    </source>
</evidence>
<comment type="caution">
    <text evidence="1">The sequence shown here is derived from an EMBL/GenBank/DDBJ whole genome shotgun (WGS) entry which is preliminary data.</text>
</comment>
<organism evidence="1 2">
    <name type="scientific">Clostridium aciditolerans</name>
    <dbReference type="NCBI Taxonomy" id="339861"/>
    <lineage>
        <taxon>Bacteria</taxon>
        <taxon>Bacillati</taxon>
        <taxon>Bacillota</taxon>
        <taxon>Clostridia</taxon>
        <taxon>Eubacteriales</taxon>
        <taxon>Clostridiaceae</taxon>
        <taxon>Clostridium</taxon>
    </lineage>
</organism>
<proteinExistence type="predicted"/>
<dbReference type="Proteomes" id="UP000622687">
    <property type="component" value="Unassembled WGS sequence"/>
</dbReference>
<keyword evidence="2" id="KW-1185">Reference proteome</keyword>
<dbReference type="EMBL" id="JAEEGB010000003">
    <property type="protein sequence ID" value="MBI6871363.1"/>
    <property type="molecule type" value="Genomic_DNA"/>
</dbReference>
<dbReference type="RefSeq" id="WP_211141074.1">
    <property type="nucleotide sequence ID" value="NZ_JAEEGB010000003.1"/>
</dbReference>
<sequence>MKHITNLKPSDFANGKGIIIDEVIKDIGSRLNYNRKEWNKQKIKEDEEIAKSLQDGN</sequence>
<protein>
    <submittedName>
        <fullName evidence="1">Uncharacterized protein</fullName>
    </submittedName>
</protein>
<name>A0A934M386_9CLOT</name>
<reference evidence="1" key="1">
    <citation type="submission" date="2020-12" db="EMBL/GenBank/DDBJ databases">
        <title>Clostridium thailandense sp. nov., a novel acetogenic bacterium isolated from peat land soil in Thailand.</title>
        <authorList>
            <person name="Chaikitkaew S."/>
            <person name="Birkeland N.K."/>
        </authorList>
    </citation>
    <scope>NUCLEOTIDE SEQUENCE</scope>
    <source>
        <strain evidence="1">DSM 17425</strain>
    </source>
</reference>
<gene>
    <name evidence="1" type="ORF">I6U51_01415</name>
</gene>
<dbReference type="AlphaFoldDB" id="A0A934M386"/>